<dbReference type="EMBL" id="UZAL01028161">
    <property type="protein sequence ID" value="VDP38955.1"/>
    <property type="molecule type" value="Genomic_DNA"/>
</dbReference>
<evidence type="ECO:0000313" key="4">
    <source>
        <dbReference type="Proteomes" id="UP000269396"/>
    </source>
</evidence>
<protein>
    <recommendedName>
        <fullName evidence="2">Focal AT domain-containing protein</fullName>
    </recommendedName>
</protein>
<feature type="region of interest" description="Disordered" evidence="1">
    <location>
        <begin position="425"/>
        <end position="445"/>
    </location>
</feature>
<dbReference type="AlphaFoldDB" id="A0A183NZ18"/>
<dbReference type="SUPFAM" id="SSF68993">
    <property type="entry name" value="FAT domain of focal adhesion kinase"/>
    <property type="match status" value="1"/>
</dbReference>
<feature type="compositionally biased region" description="Polar residues" evidence="1">
    <location>
        <begin position="65"/>
        <end position="74"/>
    </location>
</feature>
<dbReference type="GO" id="GO:0007172">
    <property type="term" value="P:signal complex assembly"/>
    <property type="evidence" value="ECO:0007669"/>
    <property type="project" value="InterPro"/>
</dbReference>
<feature type="compositionally biased region" description="Polar residues" evidence="1">
    <location>
        <begin position="23"/>
        <end position="35"/>
    </location>
</feature>
<feature type="compositionally biased region" description="Polar residues" evidence="1">
    <location>
        <begin position="364"/>
        <end position="375"/>
    </location>
</feature>
<feature type="compositionally biased region" description="Low complexity" evidence="1">
    <location>
        <begin position="433"/>
        <end position="443"/>
    </location>
</feature>
<feature type="compositionally biased region" description="Low complexity" evidence="1">
    <location>
        <begin position="376"/>
        <end position="389"/>
    </location>
</feature>
<feature type="compositionally biased region" description="Polar residues" evidence="1">
    <location>
        <begin position="1"/>
        <end position="12"/>
    </location>
</feature>
<dbReference type="PANTHER" id="PTHR47027:SF25">
    <property type="entry name" value="REVERSE TRANSCRIPTASE DOMAIN-CONTAINING PROTEIN"/>
    <property type="match status" value="1"/>
</dbReference>
<dbReference type="GO" id="GO:0005925">
    <property type="term" value="C:focal adhesion"/>
    <property type="evidence" value="ECO:0007669"/>
    <property type="project" value="InterPro"/>
</dbReference>
<dbReference type="InterPro" id="IPR005189">
    <property type="entry name" value="Focal_adhesion_kin_target_dom"/>
</dbReference>
<dbReference type="Proteomes" id="UP000269396">
    <property type="component" value="Unassembled WGS sequence"/>
</dbReference>
<gene>
    <name evidence="3" type="ORF">SMTD_LOCUS7354</name>
</gene>
<evidence type="ECO:0000256" key="1">
    <source>
        <dbReference type="SAM" id="MobiDB-lite"/>
    </source>
</evidence>
<name>A0A183NZ18_9TREM</name>
<evidence type="ECO:0000259" key="2">
    <source>
        <dbReference type="Pfam" id="PF03623"/>
    </source>
</evidence>
<sequence>MRARTYQNQFRINLTPPKPPKQSPIQTSKPHMNLQSRWDEASKVNWTKLDIPSSRYLSNNLEKSYKTMSNSPSPNRRVDIDLNSNSQRDIPSFHDMEKYNATQNASTSSVNSSTLGSVSSTVTVKGQSPDITRRKSILPPSVCHNSTKIFDFTSESRNLSERRSDDFEKRYKSELRKNTSIYRKTPTSEGKHGIQWTAQNQLDDLDFADDLTLLTHTHEQIQIKTASVAAVSASVGLSIHRGKTKVLKFDTENSIPITLDGETLEDVEFFTYLGSIIDEQGGSDADVEARIGKAWVAFLQLKNIQNSKQLSTNIKTMPPSLPTQVIKLNINENNNSSTSIESCSLSHNTHKIRSFSSDGVRLASHQTTPTHSRNTSISQSVSQHSSNQSIKFCNSSTRNILINHNSNNDNNCIRKQTASDFISNRQASPSKRNNNNNDNNNNNTGHVDPVFSATVKVVQTVSLVSQQIITSKPEEYGTLIKTIGTSIKDLFSAIQKEFGDHACETILLAERQLNSSMYSLITTTKSAKLQNNRGPLLEEYRRHLMGLAYAIAADANTLYTTVYENRIK</sequence>
<feature type="region of interest" description="Disordered" evidence="1">
    <location>
        <begin position="358"/>
        <end position="389"/>
    </location>
</feature>
<evidence type="ECO:0000313" key="3">
    <source>
        <dbReference type="EMBL" id="VDP38955.1"/>
    </source>
</evidence>
<dbReference type="STRING" id="31246.A0A183NZ18"/>
<dbReference type="Gene3D" id="1.20.120.330">
    <property type="entry name" value="Nucleotidyltransferases domain 2"/>
    <property type="match status" value="1"/>
</dbReference>
<proteinExistence type="predicted"/>
<feature type="region of interest" description="Disordered" evidence="1">
    <location>
        <begin position="65"/>
        <end position="91"/>
    </location>
</feature>
<dbReference type="GO" id="GO:0004713">
    <property type="term" value="F:protein tyrosine kinase activity"/>
    <property type="evidence" value="ECO:0007669"/>
    <property type="project" value="InterPro"/>
</dbReference>
<feature type="domain" description="Focal AT" evidence="2">
    <location>
        <begin position="448"/>
        <end position="568"/>
    </location>
</feature>
<reference evidence="3 4" key="1">
    <citation type="submission" date="2018-11" db="EMBL/GenBank/DDBJ databases">
        <authorList>
            <consortium name="Pathogen Informatics"/>
        </authorList>
    </citation>
    <scope>NUCLEOTIDE SEQUENCE [LARGE SCALE GENOMIC DNA]</scope>
    <source>
        <strain>Denwood</strain>
        <strain evidence="4">Zambia</strain>
    </source>
</reference>
<dbReference type="Pfam" id="PF03623">
    <property type="entry name" value="Focal_AT"/>
    <property type="match status" value="1"/>
</dbReference>
<accession>A0A183NZ18</accession>
<feature type="region of interest" description="Disordered" evidence="1">
    <location>
        <begin position="1"/>
        <end position="35"/>
    </location>
</feature>
<dbReference type="InterPro" id="IPR036137">
    <property type="entry name" value="Focal_adhe_kin_target_dom_sf"/>
</dbReference>
<keyword evidence="4" id="KW-1185">Reference proteome</keyword>
<organism evidence="3 4">
    <name type="scientific">Schistosoma mattheei</name>
    <dbReference type="NCBI Taxonomy" id="31246"/>
    <lineage>
        <taxon>Eukaryota</taxon>
        <taxon>Metazoa</taxon>
        <taxon>Spiralia</taxon>
        <taxon>Lophotrochozoa</taxon>
        <taxon>Platyhelminthes</taxon>
        <taxon>Trematoda</taxon>
        <taxon>Digenea</taxon>
        <taxon>Strigeidida</taxon>
        <taxon>Schistosomatoidea</taxon>
        <taxon>Schistosomatidae</taxon>
        <taxon>Schistosoma</taxon>
    </lineage>
</organism>
<dbReference type="PANTHER" id="PTHR47027">
    <property type="entry name" value="REVERSE TRANSCRIPTASE DOMAIN-CONTAINING PROTEIN"/>
    <property type="match status" value="1"/>
</dbReference>